<sequence length="425" mass="44960">MAAAAGSDKAGKAHGAGAPGEAAAAHQAAGGVRSWVVRKFTQPLPGAQPRVRFDLPSESEPPALGEAGAQEAAVGAASAAGMFRHPIYFGFMGTVGVGIALFLNYIMANTSQLLLWIVTAMFIALGLDPVVRWLENRRVPRPLGIVLVLAALLGLVAIFFATLIPTIVEQTTQLVNKAPGWITDFLNSDLFRTLDVQYHVIDTINQQVAKFFQNAQAVGGIFGGVVGVGTSIANGLFGTLIVLVLSLYFLASLPSMKKWGYRLAPRSRRARVEELSEEITRGVGNYVIGQVCVAVLNATFAFIVMSILHVPFSVLLAFVVALLAFIPLVGGMLAAVVVIAVSLTGGWQMALIYAICYFAYLQFEAYFISPRIMEKAVAVPGAVAVISVIAGGSLLGVLGALIAIPTAAAVMLLVKEVFILRQDKH</sequence>
<feature type="region of interest" description="Disordered" evidence="8">
    <location>
        <begin position="1"/>
        <end position="24"/>
    </location>
</feature>
<name>A0ABX0D769_9MICC</name>
<proteinExistence type="inferred from homology"/>
<evidence type="ECO:0000256" key="6">
    <source>
        <dbReference type="ARBA" id="ARBA00022989"/>
    </source>
</evidence>
<feature type="transmembrane region" description="Helical" evidence="9">
    <location>
        <begin position="286"/>
        <end position="308"/>
    </location>
</feature>
<evidence type="ECO:0000256" key="7">
    <source>
        <dbReference type="ARBA" id="ARBA00023136"/>
    </source>
</evidence>
<feature type="transmembrane region" description="Helical" evidence="9">
    <location>
        <begin position="350"/>
        <end position="369"/>
    </location>
</feature>
<dbReference type="EMBL" id="JAAKZI010000005">
    <property type="protein sequence ID" value="NGN82729.1"/>
    <property type="molecule type" value="Genomic_DNA"/>
</dbReference>
<keyword evidence="3" id="KW-0813">Transport</keyword>
<feature type="transmembrane region" description="Helical" evidence="9">
    <location>
        <begin position="113"/>
        <end position="131"/>
    </location>
</feature>
<evidence type="ECO:0000313" key="11">
    <source>
        <dbReference type="Proteomes" id="UP000479226"/>
    </source>
</evidence>
<dbReference type="Proteomes" id="UP000479226">
    <property type="component" value="Unassembled WGS sequence"/>
</dbReference>
<evidence type="ECO:0000256" key="9">
    <source>
        <dbReference type="SAM" id="Phobius"/>
    </source>
</evidence>
<dbReference type="PANTHER" id="PTHR21716:SF53">
    <property type="entry name" value="PERMEASE PERM-RELATED"/>
    <property type="match status" value="1"/>
</dbReference>
<comment type="similarity">
    <text evidence="2">Belongs to the autoinducer-2 exporter (AI-2E) (TC 2.A.86) family.</text>
</comment>
<feature type="transmembrane region" description="Helical" evidence="9">
    <location>
        <begin position="232"/>
        <end position="253"/>
    </location>
</feature>
<evidence type="ECO:0000256" key="8">
    <source>
        <dbReference type="SAM" id="MobiDB-lite"/>
    </source>
</evidence>
<evidence type="ECO:0000256" key="5">
    <source>
        <dbReference type="ARBA" id="ARBA00022692"/>
    </source>
</evidence>
<evidence type="ECO:0000256" key="2">
    <source>
        <dbReference type="ARBA" id="ARBA00009773"/>
    </source>
</evidence>
<evidence type="ECO:0000256" key="4">
    <source>
        <dbReference type="ARBA" id="ARBA00022475"/>
    </source>
</evidence>
<dbReference type="InterPro" id="IPR002549">
    <property type="entry name" value="AI-2E-like"/>
</dbReference>
<dbReference type="PANTHER" id="PTHR21716">
    <property type="entry name" value="TRANSMEMBRANE PROTEIN"/>
    <property type="match status" value="1"/>
</dbReference>
<dbReference type="Pfam" id="PF01594">
    <property type="entry name" value="AI-2E_transport"/>
    <property type="match status" value="1"/>
</dbReference>
<keyword evidence="5 9" id="KW-0812">Transmembrane</keyword>
<feature type="transmembrane region" description="Helical" evidence="9">
    <location>
        <begin position="143"/>
        <end position="168"/>
    </location>
</feature>
<evidence type="ECO:0000256" key="3">
    <source>
        <dbReference type="ARBA" id="ARBA00022448"/>
    </source>
</evidence>
<keyword evidence="4" id="KW-1003">Cell membrane</keyword>
<comment type="subcellular location">
    <subcellularLocation>
        <location evidence="1">Cell membrane</location>
        <topology evidence="1">Multi-pass membrane protein</topology>
    </subcellularLocation>
</comment>
<accession>A0ABX0D769</accession>
<protein>
    <submittedName>
        <fullName evidence="10">AI-2E family transporter</fullName>
    </submittedName>
</protein>
<organism evidence="10 11">
    <name type="scientific">Arthrobacter silviterrae</name>
    <dbReference type="NCBI Taxonomy" id="2026658"/>
    <lineage>
        <taxon>Bacteria</taxon>
        <taxon>Bacillati</taxon>
        <taxon>Actinomycetota</taxon>
        <taxon>Actinomycetes</taxon>
        <taxon>Micrococcales</taxon>
        <taxon>Micrococcaceae</taxon>
        <taxon>Arthrobacter</taxon>
    </lineage>
</organism>
<feature type="transmembrane region" description="Helical" evidence="9">
    <location>
        <begin position="87"/>
        <end position="107"/>
    </location>
</feature>
<evidence type="ECO:0000313" key="10">
    <source>
        <dbReference type="EMBL" id="NGN82729.1"/>
    </source>
</evidence>
<keyword evidence="11" id="KW-1185">Reference proteome</keyword>
<gene>
    <name evidence="10" type="ORF">G6N77_04515</name>
</gene>
<feature type="transmembrane region" description="Helical" evidence="9">
    <location>
        <begin position="314"/>
        <end position="343"/>
    </location>
</feature>
<keyword evidence="7 9" id="KW-0472">Membrane</keyword>
<comment type="caution">
    <text evidence="10">The sequence shown here is derived from an EMBL/GenBank/DDBJ whole genome shotgun (WGS) entry which is preliminary data.</text>
</comment>
<reference evidence="10 11" key="1">
    <citation type="submission" date="2020-02" db="EMBL/GenBank/DDBJ databases">
        <title>Genome sequence of the type strain DSM 27180 of Arthrobacter silviterrae.</title>
        <authorList>
            <person name="Gao J."/>
            <person name="Sun J."/>
        </authorList>
    </citation>
    <scope>NUCLEOTIDE SEQUENCE [LARGE SCALE GENOMIC DNA]</scope>
    <source>
        <strain evidence="10 11">DSM 27180</strain>
    </source>
</reference>
<evidence type="ECO:0000256" key="1">
    <source>
        <dbReference type="ARBA" id="ARBA00004651"/>
    </source>
</evidence>
<keyword evidence="6 9" id="KW-1133">Transmembrane helix</keyword>
<feature type="transmembrane region" description="Helical" evidence="9">
    <location>
        <begin position="381"/>
        <end position="414"/>
    </location>
</feature>